<protein>
    <submittedName>
        <fullName evidence="2">Uncharacterized protein</fullName>
    </submittedName>
</protein>
<dbReference type="Proteomes" id="UP001203423">
    <property type="component" value="Unassembled WGS sequence"/>
</dbReference>
<comment type="caution">
    <text evidence="2">The sequence shown here is derived from an EMBL/GenBank/DDBJ whole genome shotgun (WGS) entry which is preliminary data.</text>
</comment>
<evidence type="ECO:0000313" key="3">
    <source>
        <dbReference type="Proteomes" id="UP001203423"/>
    </source>
</evidence>
<feature type="region of interest" description="Disordered" evidence="1">
    <location>
        <begin position="640"/>
        <end position="660"/>
    </location>
</feature>
<keyword evidence="3" id="KW-1185">Reference proteome</keyword>
<evidence type="ECO:0000256" key="1">
    <source>
        <dbReference type="SAM" id="MobiDB-lite"/>
    </source>
</evidence>
<dbReference type="EMBL" id="JAKIKS010000114">
    <property type="protein sequence ID" value="MCL1126906.1"/>
    <property type="molecule type" value="Genomic_DNA"/>
</dbReference>
<proteinExistence type="predicted"/>
<organism evidence="2 3">
    <name type="scientific">Shewanella surugensis</name>
    <dbReference type="NCBI Taxonomy" id="212020"/>
    <lineage>
        <taxon>Bacteria</taxon>
        <taxon>Pseudomonadati</taxon>
        <taxon>Pseudomonadota</taxon>
        <taxon>Gammaproteobacteria</taxon>
        <taxon>Alteromonadales</taxon>
        <taxon>Shewanellaceae</taxon>
        <taxon>Shewanella</taxon>
    </lineage>
</organism>
<gene>
    <name evidence="2" type="ORF">L2764_21075</name>
</gene>
<reference evidence="2 3" key="1">
    <citation type="submission" date="2022-01" db="EMBL/GenBank/DDBJ databases">
        <title>Whole genome-based taxonomy of the Shewanellaceae.</title>
        <authorList>
            <person name="Martin-Rodriguez A.J."/>
        </authorList>
    </citation>
    <scope>NUCLEOTIDE SEQUENCE [LARGE SCALE GENOMIC DNA]</scope>
    <source>
        <strain evidence="2 3">DSM 17177</strain>
    </source>
</reference>
<name>A0ABT0LIE7_9GAMM</name>
<sequence>MSIFNGPRINFWGGISTNVNVANNSNDVPQSAEPEDQQPILDVASAQIADQAASMTDADIIALMRGPDPQHYYTESGWNFYGDQQLHLVDAQVSSSGSPGAVNTQGGIVNEPIYLLGSVDPITGEGPHASAVMVDLDPTAAIVTQIIMGGLMIGSPDKPKLHLVENVTADSYGVFTVAAKGDNETEQGLITRQFYRDPDGPGSAWASGTFQVTFSKASIKSADMSDPAIAALINDVNMDGIVLRFQMFEMFPMLTTDELLLAYKNNRNPSNPSYGRIVGTLAPHYPGEPKICSIGREVVMQETQLVGYFDIDQEAERLTLDALSLYPKAHFRDNRKNIGANFPIEPNVDYGINTLTAGDVSLTFSANPDDYYRYGGIIDIELKSTSATDTVSHSPVEIKGEKPVTLTAIGDQIRIDPTNENHVSSKAMETAFKAIETPVRIYGDARNIYIDEHDGAMNIELNVRIFGRPTPIFDEPGGNLHITLASGNTGALADGNFLDFPQQTYVQQGKSHFTFSITDKGNIDQYGFQTLVISSVEGGSHFINVRKYPKTDFGIVVGSSISWEQAYNNALRYFYVTFPAMNMRFPLNDEMTVKNLSGPIQSRISDEYRQTSLYMPITRSMTPSQRALLTQFLNNQPWAPLTGSQTISSADRGDTTQPPH</sequence>
<dbReference type="RefSeq" id="WP_248942316.1">
    <property type="nucleotide sequence ID" value="NZ_JAKIKS010000114.1"/>
</dbReference>
<accession>A0ABT0LIE7</accession>
<evidence type="ECO:0000313" key="2">
    <source>
        <dbReference type="EMBL" id="MCL1126906.1"/>
    </source>
</evidence>